<accession>A0ABT3GJC8</accession>
<dbReference type="EC" id="2.7.13.3" evidence="2"/>
<evidence type="ECO:0000256" key="7">
    <source>
        <dbReference type="SAM" id="Phobius"/>
    </source>
</evidence>
<gene>
    <name evidence="10" type="ORF">OKA05_13805</name>
</gene>
<name>A0ABT3GJC8_9BACT</name>
<keyword evidence="4" id="KW-0808">Transferase</keyword>
<evidence type="ECO:0000256" key="1">
    <source>
        <dbReference type="ARBA" id="ARBA00000085"/>
    </source>
</evidence>
<dbReference type="SMART" id="SM00388">
    <property type="entry name" value="HisKA"/>
    <property type="match status" value="1"/>
</dbReference>
<sequence>MRRHLKARYLVPALVALVMIIYGAVTSVRNTRAILEDAKSVDHTHRVMMELENCLTAMLNLETGQRGYVITGQEDYLAPYHAAVGEVDKRIDVLAELIGKSPVQQDRMRRVRDALRLKKEELARGIDVRSKQGYEAAAAIVDTGEGRTLMDEIRVQIEAMRLEEANLLAEGQRRMVQNFKDTNTVVVTTGAVTLLAGVTGVVLLGLYLMAKEREAKLELEKEKAEQADKAKTDFLAMMSHEIRTPMNAILGFGELLHESVEKPQNKHFAHAIVTSGRALLTLINDILDLSKIEAAKLELNPEAVEMKRFTDGLETLFSYRAREKGLEFSIRLERSVPAYLFFDALRLRQVLVNLIGNAVKFTRDGRVAVTMRGESEGEGDEMFLAVEVEDTGIGIAQDKLRDIFRPFYQVESQQSRQFQGTGLGLSICERLVVLMNGDIGARSTPDNGSIFHLRVPVRRCHGQVVETNAGLGDGVVDFNRLAPAKILVVDDVPLNRELIRGFLQGTHHEILEAENGEQAVMLCLRQKTDVVLMDLRMPMTDGRAALAMLKANEATKHIPVVAMSASTLLDGQEELKRIFDGFASKPVSRERLYLELAHFLPVPAAAATARPKAAEPVVIAASDRTWPELRPDLERLRETKLASLIKLVPAQATAGFAGEISALAQSHHCPPLEDYARRLATAAGTMDVAEAGRLLEAFPGVIELLVADV</sequence>
<dbReference type="Gene3D" id="1.10.287.130">
    <property type="match status" value="1"/>
</dbReference>
<dbReference type="PRINTS" id="PR00344">
    <property type="entry name" value="BCTRLSENSOR"/>
</dbReference>
<evidence type="ECO:0000256" key="2">
    <source>
        <dbReference type="ARBA" id="ARBA00012438"/>
    </source>
</evidence>
<evidence type="ECO:0000259" key="8">
    <source>
        <dbReference type="PROSITE" id="PS50109"/>
    </source>
</evidence>
<dbReference type="InterPro" id="IPR004358">
    <property type="entry name" value="Sig_transdc_His_kin-like_C"/>
</dbReference>
<keyword evidence="3 6" id="KW-0597">Phosphoprotein</keyword>
<feature type="modified residue" description="4-aspartylphosphate" evidence="6">
    <location>
        <position position="534"/>
    </location>
</feature>
<keyword evidence="11" id="KW-1185">Reference proteome</keyword>
<protein>
    <recommendedName>
        <fullName evidence="2">histidine kinase</fullName>
        <ecNumber evidence="2">2.7.13.3</ecNumber>
    </recommendedName>
</protein>
<dbReference type="Pfam" id="PF02518">
    <property type="entry name" value="HATPase_c"/>
    <property type="match status" value="1"/>
</dbReference>
<dbReference type="SUPFAM" id="SSF55874">
    <property type="entry name" value="ATPase domain of HSP90 chaperone/DNA topoisomerase II/histidine kinase"/>
    <property type="match status" value="1"/>
</dbReference>
<comment type="caution">
    <text evidence="10">The sequence shown here is derived from an EMBL/GenBank/DDBJ whole genome shotgun (WGS) entry which is preliminary data.</text>
</comment>
<dbReference type="Gene3D" id="3.40.50.2300">
    <property type="match status" value="1"/>
</dbReference>
<dbReference type="Gene3D" id="3.30.565.10">
    <property type="entry name" value="Histidine kinase-like ATPase, C-terminal domain"/>
    <property type="match status" value="1"/>
</dbReference>
<dbReference type="SUPFAM" id="SSF47384">
    <property type="entry name" value="Homodimeric domain of signal transducing histidine kinase"/>
    <property type="match status" value="1"/>
</dbReference>
<dbReference type="Pfam" id="PF05227">
    <property type="entry name" value="CHASE3"/>
    <property type="match status" value="1"/>
</dbReference>
<feature type="transmembrane region" description="Helical" evidence="7">
    <location>
        <begin position="7"/>
        <end position="25"/>
    </location>
</feature>
<keyword evidence="7" id="KW-0812">Transmembrane</keyword>
<dbReference type="PANTHER" id="PTHR43047:SF72">
    <property type="entry name" value="OSMOSENSING HISTIDINE PROTEIN KINASE SLN1"/>
    <property type="match status" value="1"/>
</dbReference>
<dbReference type="CDD" id="cd00082">
    <property type="entry name" value="HisKA"/>
    <property type="match status" value="1"/>
</dbReference>
<dbReference type="CDD" id="cd17546">
    <property type="entry name" value="REC_hyHK_CKI1_RcsC-like"/>
    <property type="match status" value="1"/>
</dbReference>
<evidence type="ECO:0000256" key="5">
    <source>
        <dbReference type="ARBA" id="ARBA00022777"/>
    </source>
</evidence>
<dbReference type="Pfam" id="PF00512">
    <property type="entry name" value="HisKA"/>
    <property type="match status" value="1"/>
</dbReference>
<dbReference type="EMBL" id="JAPDDT010000005">
    <property type="protein sequence ID" value="MCW1923635.1"/>
    <property type="molecule type" value="Genomic_DNA"/>
</dbReference>
<evidence type="ECO:0000256" key="3">
    <source>
        <dbReference type="ARBA" id="ARBA00022553"/>
    </source>
</evidence>
<keyword evidence="7" id="KW-0472">Membrane</keyword>
<dbReference type="Pfam" id="PF00072">
    <property type="entry name" value="Response_reg"/>
    <property type="match status" value="1"/>
</dbReference>
<evidence type="ECO:0000313" key="10">
    <source>
        <dbReference type="EMBL" id="MCW1923635.1"/>
    </source>
</evidence>
<comment type="catalytic activity">
    <reaction evidence="1">
        <text>ATP + protein L-histidine = ADP + protein N-phospho-L-histidine.</text>
        <dbReference type="EC" id="2.7.13.3"/>
    </reaction>
</comment>
<proteinExistence type="predicted"/>
<dbReference type="InterPro" id="IPR003594">
    <property type="entry name" value="HATPase_dom"/>
</dbReference>
<dbReference type="CDD" id="cd19410">
    <property type="entry name" value="HK9-like_sensor"/>
    <property type="match status" value="1"/>
</dbReference>
<dbReference type="InterPro" id="IPR011006">
    <property type="entry name" value="CheY-like_superfamily"/>
</dbReference>
<reference evidence="10 11" key="1">
    <citation type="submission" date="2022-10" db="EMBL/GenBank/DDBJ databases">
        <title>Luteolibacter arcticus strain CCTCC AB 2014275, whole genome shotgun sequencing project.</title>
        <authorList>
            <person name="Zhao G."/>
            <person name="Shen L."/>
        </authorList>
    </citation>
    <scope>NUCLEOTIDE SEQUENCE [LARGE SCALE GENOMIC DNA]</scope>
    <source>
        <strain evidence="10 11">CCTCC AB 2014275</strain>
    </source>
</reference>
<dbReference type="InterPro" id="IPR005467">
    <property type="entry name" value="His_kinase_dom"/>
</dbReference>
<dbReference type="PROSITE" id="PS50109">
    <property type="entry name" value="HIS_KIN"/>
    <property type="match status" value="1"/>
</dbReference>
<dbReference type="SMART" id="SM00448">
    <property type="entry name" value="REC"/>
    <property type="match status" value="1"/>
</dbReference>
<feature type="domain" description="Response regulatory" evidence="9">
    <location>
        <begin position="485"/>
        <end position="600"/>
    </location>
</feature>
<evidence type="ECO:0000256" key="4">
    <source>
        <dbReference type="ARBA" id="ARBA00022679"/>
    </source>
</evidence>
<dbReference type="InterPro" id="IPR003661">
    <property type="entry name" value="HisK_dim/P_dom"/>
</dbReference>
<dbReference type="Proteomes" id="UP001320876">
    <property type="component" value="Unassembled WGS sequence"/>
</dbReference>
<dbReference type="PROSITE" id="PS50110">
    <property type="entry name" value="RESPONSE_REGULATORY"/>
    <property type="match status" value="1"/>
</dbReference>
<dbReference type="InterPro" id="IPR036097">
    <property type="entry name" value="HisK_dim/P_sf"/>
</dbReference>
<dbReference type="RefSeq" id="WP_264487744.1">
    <property type="nucleotide sequence ID" value="NZ_JAPDDT010000005.1"/>
</dbReference>
<dbReference type="InterPro" id="IPR036890">
    <property type="entry name" value="HATPase_C_sf"/>
</dbReference>
<organism evidence="10 11">
    <name type="scientific">Luteolibacter arcticus</name>
    <dbReference type="NCBI Taxonomy" id="1581411"/>
    <lineage>
        <taxon>Bacteria</taxon>
        <taxon>Pseudomonadati</taxon>
        <taxon>Verrucomicrobiota</taxon>
        <taxon>Verrucomicrobiia</taxon>
        <taxon>Verrucomicrobiales</taxon>
        <taxon>Verrucomicrobiaceae</taxon>
        <taxon>Luteolibacter</taxon>
    </lineage>
</organism>
<dbReference type="CDD" id="cd16922">
    <property type="entry name" value="HATPase_EvgS-ArcB-TorS-like"/>
    <property type="match status" value="1"/>
</dbReference>
<feature type="domain" description="Histidine kinase" evidence="8">
    <location>
        <begin position="237"/>
        <end position="459"/>
    </location>
</feature>
<keyword evidence="5" id="KW-0418">Kinase</keyword>
<evidence type="ECO:0000313" key="11">
    <source>
        <dbReference type="Proteomes" id="UP001320876"/>
    </source>
</evidence>
<evidence type="ECO:0000256" key="6">
    <source>
        <dbReference type="PROSITE-ProRule" id="PRU00169"/>
    </source>
</evidence>
<dbReference type="InterPro" id="IPR007891">
    <property type="entry name" value="CHASE3"/>
</dbReference>
<keyword evidence="7" id="KW-1133">Transmembrane helix</keyword>
<dbReference type="SMART" id="SM00387">
    <property type="entry name" value="HATPase_c"/>
    <property type="match status" value="1"/>
</dbReference>
<evidence type="ECO:0000259" key="9">
    <source>
        <dbReference type="PROSITE" id="PS50110"/>
    </source>
</evidence>
<feature type="transmembrane region" description="Helical" evidence="7">
    <location>
        <begin position="185"/>
        <end position="209"/>
    </location>
</feature>
<dbReference type="SUPFAM" id="SSF52172">
    <property type="entry name" value="CheY-like"/>
    <property type="match status" value="1"/>
</dbReference>
<dbReference type="PANTHER" id="PTHR43047">
    <property type="entry name" value="TWO-COMPONENT HISTIDINE PROTEIN KINASE"/>
    <property type="match status" value="1"/>
</dbReference>
<dbReference type="InterPro" id="IPR001789">
    <property type="entry name" value="Sig_transdc_resp-reg_receiver"/>
</dbReference>